<dbReference type="WBParaSite" id="RSKR_0000655900.1">
    <property type="protein sequence ID" value="RSKR_0000655900.1"/>
    <property type="gene ID" value="RSKR_0000655900"/>
</dbReference>
<reference evidence="2" key="1">
    <citation type="submission" date="2016-11" db="UniProtKB">
        <authorList>
            <consortium name="WormBaseParasite"/>
        </authorList>
    </citation>
    <scope>IDENTIFICATION</scope>
    <source>
        <strain evidence="2">KR3021</strain>
    </source>
</reference>
<dbReference type="Proteomes" id="UP000095286">
    <property type="component" value="Unplaced"/>
</dbReference>
<evidence type="ECO:0000313" key="1">
    <source>
        <dbReference type="Proteomes" id="UP000095286"/>
    </source>
</evidence>
<protein>
    <submittedName>
        <fullName evidence="2">IST1 homolog</fullName>
    </submittedName>
</protein>
<sequence length="383" mass="42719">MSISWGAQYPKLKTNLGLAVNRLKLLQKKKTEVNLKARKEIADFIAARKDDRGRIRVEHIIREDFLVEAYEILEMYCDLLLARFGVITQMKGIEDGIAEPIVSLIWAAPRVSDVPELQVIAIELARKYGKPFAESARSNQLEAPCRVSQKLLDKMSLNAPDKVLVEKYMIEIARYYCVEFLPDRNIMRDIDTQPILDLLDEFKRDDNKGPGHGGNGGGNMFDGGNLIGFNNTALKNDSDNSIYEIPYPAVPPSQNQMNMGYPQGQAYPRMDIPNVPIIPTAPSSNSFLDFPAPAAPPTNKMPKSPPVDPHIYDVPPTYDITPPKVEAPPPAFDFDSITFPTPPTNFGTASHDHNIPTPPPAKPDDGSDNFDDLMSRLDNLYKK</sequence>
<evidence type="ECO:0000313" key="2">
    <source>
        <dbReference type="WBParaSite" id="RSKR_0000655900.1"/>
    </source>
</evidence>
<organism evidence="1 2">
    <name type="scientific">Rhabditophanes sp. KR3021</name>
    <dbReference type="NCBI Taxonomy" id="114890"/>
    <lineage>
        <taxon>Eukaryota</taxon>
        <taxon>Metazoa</taxon>
        <taxon>Ecdysozoa</taxon>
        <taxon>Nematoda</taxon>
        <taxon>Chromadorea</taxon>
        <taxon>Rhabditida</taxon>
        <taxon>Tylenchina</taxon>
        <taxon>Panagrolaimomorpha</taxon>
        <taxon>Strongyloidoidea</taxon>
        <taxon>Alloionematidae</taxon>
        <taxon>Rhabditophanes</taxon>
    </lineage>
</organism>
<proteinExistence type="predicted"/>
<name>A0AC35U207_9BILA</name>
<accession>A0AC35U207</accession>